<evidence type="ECO:0000256" key="3">
    <source>
        <dbReference type="ARBA" id="ARBA00022448"/>
    </source>
</evidence>
<dbReference type="HAMAP" id="MF_01416">
    <property type="entry name" value="ATP_synth_delta_bact"/>
    <property type="match status" value="1"/>
</dbReference>
<dbReference type="GO" id="GO:0046933">
    <property type="term" value="F:proton-transporting ATP synthase activity, rotational mechanism"/>
    <property type="evidence" value="ECO:0007669"/>
    <property type="project" value="InterPro"/>
</dbReference>
<dbReference type="PANTHER" id="PTHR11910">
    <property type="entry name" value="ATP SYNTHASE DELTA CHAIN"/>
    <property type="match status" value="1"/>
</dbReference>
<organism evidence="9 10">
    <name type="scientific">Brenthis ino</name>
    <name type="common">lesser marbled fritillary</name>
    <dbReference type="NCBI Taxonomy" id="405034"/>
    <lineage>
        <taxon>Eukaryota</taxon>
        <taxon>Metazoa</taxon>
        <taxon>Ecdysozoa</taxon>
        <taxon>Arthropoda</taxon>
        <taxon>Hexapoda</taxon>
        <taxon>Insecta</taxon>
        <taxon>Pterygota</taxon>
        <taxon>Neoptera</taxon>
        <taxon>Endopterygota</taxon>
        <taxon>Lepidoptera</taxon>
        <taxon>Glossata</taxon>
        <taxon>Ditrysia</taxon>
        <taxon>Papilionoidea</taxon>
        <taxon>Nymphalidae</taxon>
        <taxon>Heliconiinae</taxon>
        <taxon>Argynnini</taxon>
        <taxon>Brenthis</taxon>
    </lineage>
</organism>
<evidence type="ECO:0000256" key="7">
    <source>
        <dbReference type="ARBA" id="ARBA00023310"/>
    </source>
</evidence>
<dbReference type="AlphaFoldDB" id="A0A8J9UFL6"/>
<sequence>MSRIFIRTMCTAVKSINTPVPVFGIGGRYVAALYSAALKMKQIDEVEKHMRSLQKELIKPNVIDFLETSMVSSAKKAKLLKEVGEKTGMPPVAINFLVVVAENGRLKLLRRMINTFLAIMVAHRNEALCEVITAKPLDDASRKVLMDALKKFVKGNKNIQLTEKVDPAIIGGVIVGVEDKHIDLSIARKIQMYTDILKQAV</sequence>
<dbReference type="PRINTS" id="PR00125">
    <property type="entry name" value="ATPASEDELTA"/>
</dbReference>
<keyword evidence="10" id="KW-1185">Reference proteome</keyword>
<protein>
    <recommendedName>
        <fullName evidence="8">Oligomycin sensitivity conferral protein</fullName>
    </recommendedName>
</protein>
<evidence type="ECO:0000256" key="6">
    <source>
        <dbReference type="ARBA" id="ARBA00023136"/>
    </source>
</evidence>
<keyword evidence="6" id="KW-0472">Membrane</keyword>
<keyword evidence="5" id="KW-0406">Ion transport</keyword>
<comment type="subcellular location">
    <subcellularLocation>
        <location evidence="1">Membrane</location>
    </subcellularLocation>
</comment>
<gene>
    <name evidence="9" type="ORF">BINO364_LOCUS5722</name>
</gene>
<feature type="non-terminal residue" evidence="9">
    <location>
        <position position="201"/>
    </location>
</feature>
<evidence type="ECO:0000256" key="5">
    <source>
        <dbReference type="ARBA" id="ARBA00023065"/>
    </source>
</evidence>
<keyword evidence="3" id="KW-0813">Transport</keyword>
<dbReference type="Proteomes" id="UP000838878">
    <property type="component" value="Chromosome 14"/>
</dbReference>
<evidence type="ECO:0000256" key="4">
    <source>
        <dbReference type="ARBA" id="ARBA00022781"/>
    </source>
</evidence>
<proteinExistence type="inferred from homology"/>
<evidence type="ECO:0000256" key="8">
    <source>
        <dbReference type="ARBA" id="ARBA00033369"/>
    </source>
</evidence>
<name>A0A8J9UFL6_9NEOP</name>
<evidence type="ECO:0000256" key="2">
    <source>
        <dbReference type="ARBA" id="ARBA00007046"/>
    </source>
</evidence>
<dbReference type="GO" id="GO:0016020">
    <property type="term" value="C:membrane"/>
    <property type="evidence" value="ECO:0007669"/>
    <property type="project" value="UniProtKB-SubCell"/>
</dbReference>
<reference evidence="9" key="1">
    <citation type="submission" date="2021-12" db="EMBL/GenBank/DDBJ databases">
        <authorList>
            <person name="Martin H S."/>
        </authorList>
    </citation>
    <scope>NUCLEOTIDE SEQUENCE</scope>
</reference>
<dbReference type="EMBL" id="OV170234">
    <property type="protein sequence ID" value="CAH0719373.1"/>
    <property type="molecule type" value="Genomic_DNA"/>
</dbReference>
<dbReference type="Gene3D" id="1.10.520.20">
    <property type="entry name" value="N-terminal domain of the delta subunit of the F1F0-ATP synthase"/>
    <property type="match status" value="1"/>
</dbReference>
<dbReference type="NCBIfam" id="TIGR01145">
    <property type="entry name" value="ATP_synt_delta"/>
    <property type="match status" value="1"/>
</dbReference>
<dbReference type="Pfam" id="PF00213">
    <property type="entry name" value="OSCP"/>
    <property type="match status" value="1"/>
</dbReference>
<evidence type="ECO:0000313" key="10">
    <source>
        <dbReference type="Proteomes" id="UP000838878"/>
    </source>
</evidence>
<keyword evidence="4" id="KW-0375">Hydrogen ion transport</keyword>
<evidence type="ECO:0000256" key="1">
    <source>
        <dbReference type="ARBA" id="ARBA00004370"/>
    </source>
</evidence>
<dbReference type="SUPFAM" id="SSF47928">
    <property type="entry name" value="N-terminal domain of the delta subunit of the F1F0-ATP synthase"/>
    <property type="match status" value="1"/>
</dbReference>
<dbReference type="OrthoDB" id="1262810at2759"/>
<dbReference type="InterPro" id="IPR000711">
    <property type="entry name" value="ATPase_OSCP/dsu"/>
</dbReference>
<evidence type="ECO:0000313" key="9">
    <source>
        <dbReference type="EMBL" id="CAH0719373.1"/>
    </source>
</evidence>
<comment type="similarity">
    <text evidence="2">Belongs to the ATPase delta chain family.</text>
</comment>
<dbReference type="InterPro" id="IPR026015">
    <property type="entry name" value="ATP_synth_OSCP/delta_N_sf"/>
</dbReference>
<keyword evidence="7" id="KW-0066">ATP synthesis</keyword>
<accession>A0A8J9UFL6</accession>